<dbReference type="Pfam" id="PF08269">
    <property type="entry name" value="dCache_2"/>
    <property type="match status" value="1"/>
</dbReference>
<proteinExistence type="predicted"/>
<dbReference type="EMBL" id="UIDG01000572">
    <property type="protein sequence ID" value="SUS08260.1"/>
    <property type="molecule type" value="Genomic_DNA"/>
</dbReference>
<organism evidence="2">
    <name type="scientific">metagenome</name>
    <dbReference type="NCBI Taxonomy" id="256318"/>
    <lineage>
        <taxon>unclassified sequences</taxon>
        <taxon>metagenomes</taxon>
    </lineage>
</organism>
<reference evidence="2" key="1">
    <citation type="submission" date="2018-07" db="EMBL/GenBank/DDBJ databases">
        <authorList>
            <person name="Quirk P.G."/>
            <person name="Krulwich T.A."/>
        </authorList>
    </citation>
    <scope>NUCLEOTIDE SEQUENCE</scope>
</reference>
<protein>
    <submittedName>
        <fullName evidence="2">Chemotaxis protein</fullName>
    </submittedName>
</protein>
<name>A0A380TII9_9ZZZZ</name>
<dbReference type="GO" id="GO:0005886">
    <property type="term" value="C:plasma membrane"/>
    <property type="evidence" value="ECO:0007669"/>
    <property type="project" value="UniProtKB-SubCell"/>
</dbReference>
<dbReference type="Gene3D" id="3.30.450.20">
    <property type="entry name" value="PAS domain"/>
    <property type="match status" value="1"/>
</dbReference>
<sequence length="149" mass="16095">MKALRWLLALPILVVMSGGFAQAQSVGTAAEAKAMLEKVVVAMKANQAKTLEDITKGVYKDRDLYPFCGGPDGKFTAHGANQSLVGQSMMERKDPSGKAYGEEFYKVAQDGKFAEVSYVYPKPGDTTPVPKVAYITKIGDQVCGVGYYK</sequence>
<evidence type="ECO:0000259" key="1">
    <source>
        <dbReference type="Pfam" id="PF08269"/>
    </source>
</evidence>
<dbReference type="InterPro" id="IPR004010">
    <property type="entry name" value="Double_Cache_2"/>
</dbReference>
<evidence type="ECO:0000313" key="2">
    <source>
        <dbReference type="EMBL" id="SUS08260.1"/>
    </source>
</evidence>
<dbReference type="AlphaFoldDB" id="A0A380TII9"/>
<accession>A0A380TII9</accession>
<gene>
    <name evidence="2" type="ORF">DF3PB_6130001</name>
</gene>
<feature type="domain" description="Double Cache" evidence="1">
    <location>
        <begin position="44"/>
        <end position="138"/>
    </location>
</feature>